<reference evidence="3 4" key="1">
    <citation type="submission" date="2015-09" db="EMBL/GenBank/DDBJ databases">
        <title>Draft genome sequence of Acidiplasma aeolicum DSM 18409.</title>
        <authorList>
            <person name="Hemp J."/>
        </authorList>
    </citation>
    <scope>NUCLEOTIDE SEQUENCE [LARGE SCALE GENOMIC DNA]</scope>
    <source>
        <strain evidence="3 4">V</strain>
    </source>
</reference>
<feature type="transmembrane region" description="Helical" evidence="1">
    <location>
        <begin position="20"/>
        <end position="38"/>
    </location>
</feature>
<name>A0A0P9CKW1_9ARCH</name>
<dbReference type="EMBL" id="LJCQ01000322">
    <property type="protein sequence ID" value="KPV46032.1"/>
    <property type="molecule type" value="Genomic_DNA"/>
</dbReference>
<evidence type="ECO:0000313" key="3">
    <source>
        <dbReference type="EMBL" id="KPV46032.1"/>
    </source>
</evidence>
<evidence type="ECO:0000256" key="1">
    <source>
        <dbReference type="SAM" id="Phobius"/>
    </source>
</evidence>
<keyword evidence="1" id="KW-0472">Membrane</keyword>
<dbReference type="AlphaFoldDB" id="A0A0P9CKW1"/>
<dbReference type="InterPro" id="IPR019204">
    <property type="entry name" value="DUF2070_membrane"/>
</dbReference>
<feature type="transmembrane region" description="Helical" evidence="1">
    <location>
        <begin position="133"/>
        <end position="154"/>
    </location>
</feature>
<feature type="transmembrane region" description="Helical" evidence="1">
    <location>
        <begin position="160"/>
        <end position="181"/>
    </location>
</feature>
<keyword evidence="1" id="KW-0812">Transmembrane</keyword>
<evidence type="ECO:0000259" key="2">
    <source>
        <dbReference type="Pfam" id="PF09843"/>
    </source>
</evidence>
<dbReference type="RefSeq" id="WP_054964421.1">
    <property type="nucleotide sequence ID" value="NZ_LJCQ01000322.1"/>
</dbReference>
<comment type="caution">
    <text evidence="3">The sequence shown here is derived from an EMBL/GenBank/DDBJ whole genome shotgun (WGS) entry which is preliminary data.</text>
</comment>
<dbReference type="PATRIC" id="fig|507754.4.peg.223"/>
<dbReference type="Pfam" id="PF09843">
    <property type="entry name" value="DUF2070"/>
    <property type="match status" value="1"/>
</dbReference>
<organism evidence="3 4">
    <name type="scientific">Acidiplasma aeolicum</name>
    <dbReference type="NCBI Taxonomy" id="507754"/>
    <lineage>
        <taxon>Archaea</taxon>
        <taxon>Methanobacteriati</taxon>
        <taxon>Thermoplasmatota</taxon>
        <taxon>Thermoplasmata</taxon>
        <taxon>Thermoplasmatales</taxon>
        <taxon>Ferroplasmaceae</taxon>
        <taxon>Acidiplasma</taxon>
    </lineage>
</organism>
<keyword evidence="1" id="KW-1133">Transmembrane helix</keyword>
<accession>A0A0P9CKW1</accession>
<proteinExistence type="predicted"/>
<sequence>MESNKTLAGISRYIKKSPKWYYFIFPVLFIYIINFLLIKSMVNFIFLSIIPFFVFIAMDVITIRLTNKSFNSRRIIYLDFMSFLSASLFLWIFLALNSIIGLNIVYLIGISTSIAVFLRFLILYVYYPGNMHYAIILSPDYSYSILISSLFIFLKTPYLPMFLFTVSFSSAIFLLFSYLFITLTTKKFTRKYSASVPEIINFFLNRSQDNSVGESFFGKIYNKRVKIPVKTVDIKDCEKSKVILIFPYVHPGPFGNLCSSNLPEKLSHELNMDNIMVFHTATTNSNNCGGESDIKNIADAVKQGLKDMHYSDTVSEMKKINVNGYEISMQKFGNYGFSAIIPEREKFDDISLESGLKLIRAMRDYGMDDFALIDAQNDFTKNAPELDNCSQFIPEMKRAFSKLSDAYPARIGYSRISARISGLAAMGIQALAMEINGKYNAIVLTDSNNITHDIMEKSRNELSDIVDNLEIYTTDNHVVNASNLDINPLGLNCNPDDVVNLIKTAVKDAINDISDVKIGMKTVYTTVHMGREDSFKTLMDTVLGAFRIAKYSIGFILIASILIAISSVKYIPFLLR</sequence>
<feature type="transmembrane region" description="Helical" evidence="1">
    <location>
        <begin position="553"/>
        <end position="575"/>
    </location>
</feature>
<feature type="transmembrane region" description="Helical" evidence="1">
    <location>
        <begin position="44"/>
        <end position="63"/>
    </location>
</feature>
<gene>
    <name evidence="3" type="ORF">SE19_07325</name>
</gene>
<evidence type="ECO:0000313" key="4">
    <source>
        <dbReference type="Proteomes" id="UP000050515"/>
    </source>
</evidence>
<feature type="transmembrane region" description="Helical" evidence="1">
    <location>
        <begin position="100"/>
        <end position="126"/>
    </location>
</feature>
<protein>
    <recommendedName>
        <fullName evidence="2">DUF2070 domain-containing protein</fullName>
    </recommendedName>
</protein>
<dbReference type="Proteomes" id="UP000050515">
    <property type="component" value="Unassembled WGS sequence"/>
</dbReference>
<feature type="domain" description="DUF2070" evidence="2">
    <location>
        <begin position="8"/>
        <end position="562"/>
    </location>
</feature>
<feature type="transmembrane region" description="Helical" evidence="1">
    <location>
        <begin position="75"/>
        <end position="94"/>
    </location>
</feature>